<dbReference type="InterPro" id="IPR035897">
    <property type="entry name" value="Toll_tir_struct_dom_sf"/>
</dbReference>
<organism evidence="13 14">
    <name type="scientific">Mytilus edulis</name>
    <name type="common">Blue mussel</name>
    <dbReference type="NCBI Taxonomy" id="6550"/>
    <lineage>
        <taxon>Eukaryota</taxon>
        <taxon>Metazoa</taxon>
        <taxon>Spiralia</taxon>
        <taxon>Lophotrochozoa</taxon>
        <taxon>Mollusca</taxon>
        <taxon>Bivalvia</taxon>
        <taxon>Autobranchia</taxon>
        <taxon>Pteriomorphia</taxon>
        <taxon>Mytilida</taxon>
        <taxon>Mytiloidea</taxon>
        <taxon>Mytilidae</taxon>
        <taxon>Mytilinae</taxon>
        <taxon>Mytilus</taxon>
    </lineage>
</organism>
<dbReference type="InterPro" id="IPR003591">
    <property type="entry name" value="Leu-rich_rpt_typical-subtyp"/>
</dbReference>
<dbReference type="PROSITE" id="PS50104">
    <property type="entry name" value="TIR"/>
    <property type="match status" value="1"/>
</dbReference>
<dbReference type="Gene3D" id="3.80.10.10">
    <property type="entry name" value="Ribonuclease Inhibitor"/>
    <property type="match status" value="2"/>
</dbReference>
<comment type="caution">
    <text evidence="13">The sequence shown here is derived from an EMBL/GenBank/DDBJ whole genome shotgun (WGS) entry which is preliminary data.</text>
</comment>
<dbReference type="GO" id="GO:0006955">
    <property type="term" value="P:immune response"/>
    <property type="evidence" value="ECO:0007669"/>
    <property type="project" value="InterPro"/>
</dbReference>
<feature type="signal peptide" evidence="11">
    <location>
        <begin position="1"/>
        <end position="20"/>
    </location>
</feature>
<dbReference type="PRINTS" id="PR01537">
    <property type="entry name" value="INTRLKN1R1F"/>
</dbReference>
<feature type="chain" id="PRO_5035864129" description="TIR domain-containing protein" evidence="11">
    <location>
        <begin position="21"/>
        <end position="826"/>
    </location>
</feature>
<dbReference type="PRINTS" id="PR00019">
    <property type="entry name" value="LEURICHRPT"/>
</dbReference>
<keyword evidence="6" id="KW-0677">Repeat</keyword>
<evidence type="ECO:0000256" key="6">
    <source>
        <dbReference type="ARBA" id="ARBA00022737"/>
    </source>
</evidence>
<dbReference type="Proteomes" id="UP000683360">
    <property type="component" value="Unassembled WGS sequence"/>
</dbReference>
<dbReference type="Pfam" id="PF13855">
    <property type="entry name" value="LRR_8"/>
    <property type="match status" value="1"/>
</dbReference>
<keyword evidence="7" id="KW-1133">Transmembrane helix</keyword>
<evidence type="ECO:0000256" key="1">
    <source>
        <dbReference type="ARBA" id="ARBA00004479"/>
    </source>
</evidence>
<accession>A0A8S3UGB6</accession>
<protein>
    <recommendedName>
        <fullName evidence="12">TIR domain-containing protein</fullName>
    </recommendedName>
</protein>
<dbReference type="GO" id="GO:0002224">
    <property type="term" value="P:toll-like receptor signaling pathway"/>
    <property type="evidence" value="ECO:0007669"/>
    <property type="project" value="InterPro"/>
</dbReference>
<evidence type="ECO:0000256" key="11">
    <source>
        <dbReference type="SAM" id="SignalP"/>
    </source>
</evidence>
<sequence>MRFFIVLCLISVYLCKTVFSKCNITSDISGHKEAQCKHQGLTSVPINLPPDIKKLDLSYNNLTRLDANVYLKYKYLENVMLDNNDIRLLLEKAFNGLYSLNYLSLSNNYLNVAESYPTEVFESLKNLSVLDISRNMKTQEYNPYKIPFGEIGNLRELSIDLVFNATFGREFKKLFNLQTLRFDYCHVNFLYNGTFSEMPVHIKEFHMTTCKDFVVIEVDVLVPFQHLKVLNLTNSNIHLTQALRLLHPFQNRSMDAILFRGITHSDSQHGLDPVILTPEMMRYISTICLKTLDLSNNKVVIFRNRSLVLFQRPECFDNMMLSANSFSLETWAASFFIFIRRMINIEIFDFSYFPLAFKDPIFLDVVTNVNHTRVEKVQSKMTRKIIPITVTLTNRKLKYLRITHLMATMIFREIKIINSSLRHLELSYFETDIFPILTFEGFNSLEYLDLSGISSEITVGVGKVPFLIHLKTLILKETKLYNVLQTNASIFSFCPNVMNLDISHNYIWKIKSIGELRNLKLLNLSHNLLDNVPMVVTKLENLAELDLSHNQLTTIGKQTLDWIDTQHEKLGTFKLYLSDNPFICSCETTTFLRWIQLTKVKLDNNGNYSCWVASRNNINYTRNVIADFHHYFVNCDSTVWLKLGISLLVSVLSSLICVTVLYNFRWRIIFFFFRNLRRFAEKGLQLTFDYDVYVSYSDDCVCFVKELQKKIENEWGFKICIEDRDFIIGESIATERATSINKCRHIIFVVSPSTVENEWSRFEIERAKYEKFSKNLQKIVVITKDIALDNIPVEFSIIWKDVLLIQWPVEKDEVQMAWQELRLWFF</sequence>
<evidence type="ECO:0000256" key="2">
    <source>
        <dbReference type="ARBA" id="ARBA00009634"/>
    </source>
</evidence>
<evidence type="ECO:0000256" key="5">
    <source>
        <dbReference type="ARBA" id="ARBA00022729"/>
    </source>
</evidence>
<evidence type="ECO:0000256" key="9">
    <source>
        <dbReference type="ARBA" id="ARBA00023170"/>
    </source>
</evidence>
<keyword evidence="9" id="KW-0675">Receptor</keyword>
<dbReference type="PROSITE" id="PS51450">
    <property type="entry name" value="LRR"/>
    <property type="match status" value="3"/>
</dbReference>
<dbReference type="Gene3D" id="3.40.50.10140">
    <property type="entry name" value="Toll/interleukin-1 receptor homology (TIR) domain"/>
    <property type="match status" value="1"/>
</dbReference>
<dbReference type="AlphaFoldDB" id="A0A8S3UGB6"/>
<keyword evidence="14" id="KW-1185">Reference proteome</keyword>
<keyword evidence="4" id="KW-0812">Transmembrane</keyword>
<dbReference type="InterPro" id="IPR032675">
    <property type="entry name" value="LRR_dom_sf"/>
</dbReference>
<dbReference type="SUPFAM" id="SSF52047">
    <property type="entry name" value="RNI-like"/>
    <property type="match status" value="1"/>
</dbReference>
<comment type="subcellular location">
    <subcellularLocation>
        <location evidence="1">Membrane</location>
        <topology evidence="1">Single-pass type I membrane protein</topology>
    </subcellularLocation>
</comment>
<reference evidence="13" key="1">
    <citation type="submission" date="2021-03" db="EMBL/GenBank/DDBJ databases">
        <authorList>
            <person name="Bekaert M."/>
        </authorList>
    </citation>
    <scope>NUCLEOTIDE SEQUENCE</scope>
</reference>
<dbReference type="PIRSF" id="PIRSF037595">
    <property type="entry name" value="Toll-like_receptor"/>
    <property type="match status" value="1"/>
</dbReference>
<keyword evidence="8" id="KW-0472">Membrane</keyword>
<proteinExistence type="inferred from homology"/>
<evidence type="ECO:0000313" key="14">
    <source>
        <dbReference type="Proteomes" id="UP000683360"/>
    </source>
</evidence>
<dbReference type="OrthoDB" id="6343311at2759"/>
<dbReference type="GO" id="GO:0005886">
    <property type="term" value="C:plasma membrane"/>
    <property type="evidence" value="ECO:0007669"/>
    <property type="project" value="TreeGrafter"/>
</dbReference>
<gene>
    <name evidence="13" type="ORF">MEDL_56885</name>
</gene>
<evidence type="ECO:0000256" key="7">
    <source>
        <dbReference type="ARBA" id="ARBA00022989"/>
    </source>
</evidence>
<keyword evidence="10" id="KW-0325">Glycoprotein</keyword>
<dbReference type="PANTHER" id="PTHR24365">
    <property type="entry name" value="TOLL-LIKE RECEPTOR"/>
    <property type="match status" value="1"/>
</dbReference>
<dbReference type="SUPFAM" id="SSF52200">
    <property type="entry name" value="Toll/Interleukin receptor TIR domain"/>
    <property type="match status" value="1"/>
</dbReference>
<dbReference type="PANTHER" id="PTHR24365:SF541">
    <property type="entry name" value="PROTEIN TOLL-RELATED"/>
    <property type="match status" value="1"/>
</dbReference>
<dbReference type="EMBL" id="CAJPWZ010002749">
    <property type="protein sequence ID" value="CAG2244847.1"/>
    <property type="molecule type" value="Genomic_DNA"/>
</dbReference>
<keyword evidence="3" id="KW-0433">Leucine-rich repeat</keyword>
<dbReference type="InterPro" id="IPR001611">
    <property type="entry name" value="Leu-rich_rpt"/>
</dbReference>
<evidence type="ECO:0000256" key="3">
    <source>
        <dbReference type="ARBA" id="ARBA00022614"/>
    </source>
</evidence>
<feature type="domain" description="TIR" evidence="12">
    <location>
        <begin position="688"/>
        <end position="825"/>
    </location>
</feature>
<keyword evidence="5 11" id="KW-0732">Signal</keyword>
<evidence type="ECO:0000313" key="13">
    <source>
        <dbReference type="EMBL" id="CAG2244847.1"/>
    </source>
</evidence>
<dbReference type="InterPro" id="IPR000157">
    <property type="entry name" value="TIR_dom"/>
</dbReference>
<dbReference type="InterPro" id="IPR017241">
    <property type="entry name" value="Toll-like_receptor"/>
</dbReference>
<dbReference type="GO" id="GO:0004888">
    <property type="term" value="F:transmembrane signaling receptor activity"/>
    <property type="evidence" value="ECO:0007669"/>
    <property type="project" value="InterPro"/>
</dbReference>
<dbReference type="SMART" id="SM00255">
    <property type="entry name" value="TIR"/>
    <property type="match status" value="1"/>
</dbReference>
<name>A0A8S3UGB6_MYTED</name>
<dbReference type="Pfam" id="PF01582">
    <property type="entry name" value="TIR"/>
    <property type="match status" value="1"/>
</dbReference>
<dbReference type="SUPFAM" id="SSF52075">
    <property type="entry name" value="Outer arm dynein light chain 1"/>
    <property type="match status" value="1"/>
</dbReference>
<evidence type="ECO:0000256" key="8">
    <source>
        <dbReference type="ARBA" id="ARBA00023136"/>
    </source>
</evidence>
<evidence type="ECO:0000256" key="4">
    <source>
        <dbReference type="ARBA" id="ARBA00022692"/>
    </source>
</evidence>
<dbReference type="SUPFAM" id="SSF52058">
    <property type="entry name" value="L domain-like"/>
    <property type="match status" value="1"/>
</dbReference>
<comment type="similarity">
    <text evidence="2">Belongs to the Toll-like receptor family.</text>
</comment>
<dbReference type="SMART" id="SM00369">
    <property type="entry name" value="LRR_TYP"/>
    <property type="match status" value="6"/>
</dbReference>
<evidence type="ECO:0000256" key="10">
    <source>
        <dbReference type="ARBA" id="ARBA00023180"/>
    </source>
</evidence>
<evidence type="ECO:0000259" key="12">
    <source>
        <dbReference type="PROSITE" id="PS50104"/>
    </source>
</evidence>